<dbReference type="PANTHER" id="PTHR31876">
    <property type="entry name" value="COV-LIKE PROTEIN 1"/>
    <property type="match status" value="1"/>
</dbReference>
<evidence type="ECO:0000313" key="5">
    <source>
        <dbReference type="Proteomes" id="UP001200247"/>
    </source>
</evidence>
<evidence type="ECO:0000313" key="3">
    <source>
        <dbReference type="EMBL" id="MCG9026960.1"/>
    </source>
</evidence>
<evidence type="ECO:0000313" key="2">
    <source>
        <dbReference type="EMBL" id="ASJ25352.1"/>
    </source>
</evidence>
<reference evidence="2" key="1">
    <citation type="journal article" date="2017" name="J. Antimicrob. Chemother.">
        <title>Emergence and genomic analysis of MDR Laribacter hongkongensis strain HLGZ1 from Guangzhou, China.</title>
        <authorList>
            <person name="Wu H.K."/>
            <person name="Chen J.H."/>
            <person name="Yang L."/>
            <person name="Li A.R."/>
            <person name="Su D.H."/>
            <person name="Lin Y.P."/>
            <person name="Chen D.Q."/>
        </authorList>
    </citation>
    <scope>NUCLEOTIDE SEQUENCE</scope>
    <source>
        <strain evidence="2">HLGZ1</strain>
    </source>
</reference>
<protein>
    <submittedName>
        <fullName evidence="3">DUF502 domain-containing protein</fullName>
    </submittedName>
    <submittedName>
        <fullName evidence="2">Membrane protein</fullName>
    </submittedName>
</protein>
<dbReference type="OMA" id="TTGWYTL"/>
<dbReference type="GeneID" id="75110141"/>
<dbReference type="RefSeq" id="WP_012697917.1">
    <property type="nucleotide sequence ID" value="NZ_CP022115.1"/>
</dbReference>
<sequence length="207" mass="22430">MKRVKLTLKGYLVTGLLIWVPLAITFWVLDIIIGTMDETLYLLPESIRPESLFGFHVPGAGVLVALAVILGTGALAANMLGQRLVAMWDALLSRIPVVKSIYTSVKQVSDTLLSGSGQSFRKAVLVQFPHQGAWTIAFLTGTPGAGVAEHLGEDDYLSVYVPTTPNPTSGYFILVRKSDTHELDMSVDDALKYIISMGVVTPGQKNR</sequence>
<feature type="transmembrane region" description="Helical" evidence="1">
    <location>
        <begin position="53"/>
        <end position="77"/>
    </location>
</feature>
<dbReference type="Proteomes" id="UP000197424">
    <property type="component" value="Chromosome"/>
</dbReference>
<dbReference type="EMBL" id="CP022115">
    <property type="protein sequence ID" value="ASJ25352.1"/>
    <property type="molecule type" value="Genomic_DNA"/>
</dbReference>
<name>A0A248LL19_9NEIS</name>
<dbReference type="Proteomes" id="UP001200247">
    <property type="component" value="Unassembled WGS sequence"/>
</dbReference>
<proteinExistence type="predicted"/>
<dbReference type="PANTHER" id="PTHR31876:SF26">
    <property type="entry name" value="PROTEIN LIKE COV 2"/>
    <property type="match status" value="1"/>
</dbReference>
<dbReference type="EMBL" id="JAJAXM010000032">
    <property type="protein sequence ID" value="MCG9026960.1"/>
    <property type="molecule type" value="Genomic_DNA"/>
</dbReference>
<feature type="transmembrane region" description="Helical" evidence="1">
    <location>
        <begin position="12"/>
        <end position="33"/>
    </location>
</feature>
<keyword evidence="1" id="KW-0472">Membrane</keyword>
<organism evidence="2 4">
    <name type="scientific">Laribacter hongkongensis</name>
    <dbReference type="NCBI Taxonomy" id="168471"/>
    <lineage>
        <taxon>Bacteria</taxon>
        <taxon>Pseudomonadati</taxon>
        <taxon>Pseudomonadota</taxon>
        <taxon>Betaproteobacteria</taxon>
        <taxon>Neisseriales</taxon>
        <taxon>Aquaspirillaceae</taxon>
        <taxon>Laribacter</taxon>
    </lineage>
</organism>
<dbReference type="InterPro" id="IPR007462">
    <property type="entry name" value="COV1-like"/>
</dbReference>
<keyword evidence="1" id="KW-1133">Transmembrane helix</keyword>
<reference evidence="3 5" key="4">
    <citation type="submission" date="2021-10" db="EMBL/GenBank/DDBJ databases">
        <title>Whole-genome sequencing analysis of Laribacter hongkongensis: virulence gene profiles, carbohydrate-active enzyme prediction, and antimicrobial resistance characterization.</title>
        <authorList>
            <person name="Yuan P."/>
            <person name="Zhan Y."/>
            <person name="Chen D."/>
        </authorList>
    </citation>
    <scope>NUCLEOTIDE SEQUENCE [LARGE SCALE GENOMIC DNA]</scope>
    <source>
        <strain evidence="3 5">W67</strain>
    </source>
</reference>
<gene>
    <name evidence="3" type="ORF">LH440_13820</name>
    <name evidence="2" type="ORF">LHGZ1_2521</name>
</gene>
<reference evidence="4" key="2">
    <citation type="submission" date="2017-06" db="EMBL/GenBank/DDBJ databases">
        <title>Whole genome sequence of Laribacter hongkongensis LHGZ1.</title>
        <authorList>
            <person name="Chen D."/>
            <person name="Wu H."/>
            <person name="Chen J."/>
        </authorList>
    </citation>
    <scope>NUCLEOTIDE SEQUENCE [LARGE SCALE GENOMIC DNA]</scope>
    <source>
        <strain evidence="4">LHGZ1</strain>
    </source>
</reference>
<evidence type="ECO:0000313" key="4">
    <source>
        <dbReference type="Proteomes" id="UP000197424"/>
    </source>
</evidence>
<dbReference type="OrthoDB" id="9780267at2"/>
<dbReference type="AlphaFoldDB" id="A0A248LL19"/>
<evidence type="ECO:0000256" key="1">
    <source>
        <dbReference type="SAM" id="Phobius"/>
    </source>
</evidence>
<keyword evidence="1" id="KW-0812">Transmembrane</keyword>
<reference evidence="2" key="3">
    <citation type="submission" date="2017-06" db="EMBL/GenBank/DDBJ databases">
        <authorList>
            <person name="Kim H.J."/>
            <person name="Triplett B.A."/>
        </authorList>
    </citation>
    <scope>NUCLEOTIDE SEQUENCE</scope>
    <source>
        <strain evidence="2">HLGZ1</strain>
    </source>
</reference>
<accession>A0A248LL19</accession>
<dbReference type="Pfam" id="PF04367">
    <property type="entry name" value="DUF502"/>
    <property type="match status" value="1"/>
</dbReference>